<sequence>MIGQFDQLSPKDPVFDIAISKKYDTILIPQRVGISIYNRPSSRETFHLEQLFKVEKPNSGLRCMKLVEEEGEEFIYATDYSSTVVKFSVSDIMIRKVFSIIWQSESFSNLWGLDVLNGKVYAVDNMKSVKILDCKSGATISENAPNVAEGYGIHFLSEKQAVVSNSKKVEIFERDNFGNWNSIKQTQFPMEAAYSIFCEESSGLIYVCDDSKLHGLNIHVVRQNDLTLVKSFPIPSLHFGVMVDDKSGLLEQVASADRKDSSVWTLEAEKDGVSVYSRPVDNQEGGLELAFRISGLLKASVEEAFEATRNVHYKVVQKNAIEEGRVVEDHYSTPDEDGELYDIVYQRTPSPNTYIIAKREFFSARYFTEIEGKKLIFERSININDLAPQTLKSMKKIPGFNEPGAIEGTIKFSIVEFEAISETSSKFEVISKMNLNGWIPMKLINNLMKIAPQKARDDIESCIDTYRKSKQQK</sequence>
<dbReference type="SUPFAM" id="SSF55961">
    <property type="entry name" value="Bet v1-like"/>
    <property type="match status" value="1"/>
</dbReference>
<organism evidence="3">
    <name type="scientific">Naegleria gruberi</name>
    <name type="common">Amoeba</name>
    <dbReference type="NCBI Taxonomy" id="5762"/>
    <lineage>
        <taxon>Eukaryota</taxon>
        <taxon>Discoba</taxon>
        <taxon>Heterolobosea</taxon>
        <taxon>Tetramitia</taxon>
        <taxon>Eutetramitia</taxon>
        <taxon>Vahlkampfiidae</taxon>
        <taxon>Naegleria</taxon>
    </lineage>
</organism>
<dbReference type="InParanoid" id="D2VTR6"/>
<dbReference type="PROSITE" id="PS50848">
    <property type="entry name" value="START"/>
    <property type="match status" value="1"/>
</dbReference>
<dbReference type="OrthoDB" id="72419at2759"/>
<keyword evidence="3" id="KW-1185">Reference proteome</keyword>
<feature type="domain" description="START" evidence="1">
    <location>
        <begin position="250"/>
        <end position="468"/>
    </location>
</feature>
<protein>
    <submittedName>
        <fullName evidence="2">START domain-containing protein</fullName>
    </submittedName>
</protein>
<accession>D2VTR6</accession>
<gene>
    <name evidence="2" type="ORF">NAEGRDRAFT_59195</name>
</gene>
<evidence type="ECO:0000259" key="1">
    <source>
        <dbReference type="PROSITE" id="PS50848"/>
    </source>
</evidence>
<dbReference type="InterPro" id="IPR002913">
    <property type="entry name" value="START_lipid-bd_dom"/>
</dbReference>
<evidence type="ECO:0000313" key="3">
    <source>
        <dbReference type="Proteomes" id="UP000006671"/>
    </source>
</evidence>
<dbReference type="Gene3D" id="3.30.530.20">
    <property type="match status" value="1"/>
</dbReference>
<dbReference type="KEGG" id="ngr:NAEGRDRAFT_59195"/>
<dbReference type="CDD" id="cd00177">
    <property type="entry name" value="START"/>
    <property type="match status" value="1"/>
</dbReference>
<dbReference type="EMBL" id="GG738897">
    <property type="protein sequence ID" value="EFC39701.1"/>
    <property type="molecule type" value="Genomic_DNA"/>
</dbReference>
<dbReference type="GeneID" id="8858537"/>
<dbReference type="AlphaFoldDB" id="D2VTR6"/>
<name>D2VTR6_NAEGR</name>
<proteinExistence type="predicted"/>
<dbReference type="GO" id="GO:0008289">
    <property type="term" value="F:lipid binding"/>
    <property type="evidence" value="ECO:0007669"/>
    <property type="project" value="InterPro"/>
</dbReference>
<dbReference type="SUPFAM" id="SSF101908">
    <property type="entry name" value="Putative isomerase YbhE"/>
    <property type="match status" value="1"/>
</dbReference>
<dbReference type="InterPro" id="IPR023393">
    <property type="entry name" value="START-like_dom_sf"/>
</dbReference>
<evidence type="ECO:0000313" key="2">
    <source>
        <dbReference type="EMBL" id="EFC39701.1"/>
    </source>
</evidence>
<dbReference type="Proteomes" id="UP000006671">
    <property type="component" value="Unassembled WGS sequence"/>
</dbReference>
<dbReference type="VEuPathDB" id="AmoebaDB:NAEGRDRAFT_59195"/>
<reference evidence="2 3" key="1">
    <citation type="journal article" date="2010" name="Cell">
        <title>The genome of Naegleria gruberi illuminates early eukaryotic versatility.</title>
        <authorList>
            <person name="Fritz-Laylin L.K."/>
            <person name="Prochnik S.E."/>
            <person name="Ginger M.L."/>
            <person name="Dacks J.B."/>
            <person name="Carpenter M.L."/>
            <person name="Field M.C."/>
            <person name="Kuo A."/>
            <person name="Paredez A."/>
            <person name="Chapman J."/>
            <person name="Pham J."/>
            <person name="Shu S."/>
            <person name="Neupane R."/>
            <person name="Cipriano M."/>
            <person name="Mancuso J."/>
            <person name="Tu H."/>
            <person name="Salamov A."/>
            <person name="Lindquist E."/>
            <person name="Shapiro H."/>
            <person name="Lucas S."/>
            <person name="Grigoriev I.V."/>
            <person name="Cande W.Z."/>
            <person name="Fulton C."/>
            <person name="Rokhsar D.S."/>
            <person name="Dawson S.C."/>
        </authorList>
    </citation>
    <scope>NUCLEOTIDE SEQUENCE [LARGE SCALE GENOMIC DNA]</scope>
    <source>
        <strain evidence="2 3">NEG-M</strain>
    </source>
</reference>
<dbReference type="RefSeq" id="XP_002672445.1">
    <property type="nucleotide sequence ID" value="XM_002672399.1"/>
</dbReference>